<organism evidence="6 7">
    <name type="scientific">Novipirellula aureliae</name>
    <dbReference type="NCBI Taxonomy" id="2527966"/>
    <lineage>
        <taxon>Bacteria</taxon>
        <taxon>Pseudomonadati</taxon>
        <taxon>Planctomycetota</taxon>
        <taxon>Planctomycetia</taxon>
        <taxon>Pirellulales</taxon>
        <taxon>Pirellulaceae</taxon>
        <taxon>Novipirellula</taxon>
    </lineage>
</organism>
<dbReference type="InterPro" id="IPR001173">
    <property type="entry name" value="Glyco_trans_2-like"/>
</dbReference>
<dbReference type="Gene3D" id="3.90.550.10">
    <property type="entry name" value="Spore Coat Polysaccharide Biosynthesis Protein SpsA, Chain A"/>
    <property type="match status" value="1"/>
</dbReference>
<dbReference type="Pfam" id="PF00535">
    <property type="entry name" value="Glycos_transf_2"/>
    <property type="match status" value="1"/>
</dbReference>
<dbReference type="GO" id="GO:0009247">
    <property type="term" value="P:glycolipid biosynthetic process"/>
    <property type="evidence" value="ECO:0007669"/>
    <property type="project" value="TreeGrafter"/>
</dbReference>
<comment type="similarity">
    <text evidence="1">Belongs to the glycosyltransferase 2 family.</text>
</comment>
<dbReference type="PANTHER" id="PTHR43398">
    <property type="entry name" value="DOLICHOL-PHOSPHATE MANNOSYLTRANSFERASE SUBUNIT 1"/>
    <property type="match status" value="1"/>
</dbReference>
<dbReference type="PANTHER" id="PTHR43398:SF1">
    <property type="entry name" value="DOLICHOL-PHOSPHATE MANNOSYLTRANSFERASE SUBUNIT 1"/>
    <property type="match status" value="1"/>
</dbReference>
<dbReference type="FunFam" id="3.90.550.10:FF:000122">
    <property type="entry name" value="Dolichol-phosphate mannosyltransferase subunit 1"/>
    <property type="match status" value="1"/>
</dbReference>
<evidence type="ECO:0000256" key="4">
    <source>
        <dbReference type="SAM" id="MobiDB-lite"/>
    </source>
</evidence>
<keyword evidence="7" id="KW-1185">Reference proteome</keyword>
<name>A0A5C6DYW4_9BACT</name>
<evidence type="ECO:0000256" key="2">
    <source>
        <dbReference type="ARBA" id="ARBA00022676"/>
    </source>
</evidence>
<dbReference type="GO" id="GO:0004582">
    <property type="term" value="F:dolichyl-phosphate beta-D-mannosyltransferase activity"/>
    <property type="evidence" value="ECO:0007669"/>
    <property type="project" value="InterPro"/>
</dbReference>
<comment type="caution">
    <text evidence="6">The sequence shown here is derived from an EMBL/GenBank/DDBJ whole genome shotgun (WGS) entry which is preliminary data.</text>
</comment>
<evidence type="ECO:0000259" key="5">
    <source>
        <dbReference type="Pfam" id="PF00535"/>
    </source>
</evidence>
<evidence type="ECO:0000313" key="7">
    <source>
        <dbReference type="Proteomes" id="UP000315471"/>
    </source>
</evidence>
<keyword evidence="3 6" id="KW-0808">Transferase</keyword>
<keyword evidence="2 6" id="KW-0328">Glycosyltransferase</keyword>
<evidence type="ECO:0000256" key="1">
    <source>
        <dbReference type="ARBA" id="ARBA00006739"/>
    </source>
</evidence>
<dbReference type="AlphaFoldDB" id="A0A5C6DYW4"/>
<feature type="domain" description="Glycosyltransferase 2-like" evidence="5">
    <location>
        <begin position="39"/>
        <end position="206"/>
    </location>
</feature>
<sequence>MNASSSAPSSMPLERDLNGQEESGENLSAADLGSAKVLVGVCTFNEVANIVTVVERIRSALPGADILVVDDNSPDGTANVVRQRFSNLNSVQVEVRENERGLGSAILRAVNHAIEGDYDFFINLDADLSHDPTDLPSMLGLSISSPEVDVVIGSRYVSGGQIIGWPWQRRLMSRMVNRFATLCLRLPVRDCSGSMRCYRVAALKQIDQSRLRSEGYSLLEELLVEFNRDNAVMKELPITFTDREEGESKLTMTEAFRSIGQMVRLSFSCLVKTRQTQKYR</sequence>
<proteinExistence type="inferred from homology"/>
<dbReference type="SUPFAM" id="SSF53448">
    <property type="entry name" value="Nucleotide-diphospho-sugar transferases"/>
    <property type="match status" value="1"/>
</dbReference>
<gene>
    <name evidence="6" type="ORF">Q31b_28710</name>
</gene>
<dbReference type="EMBL" id="SJPY01000004">
    <property type="protein sequence ID" value="TWU41424.1"/>
    <property type="molecule type" value="Genomic_DNA"/>
</dbReference>
<dbReference type="GO" id="GO:0047267">
    <property type="term" value="F:undecaprenyl-phosphate mannosyltransferase activity"/>
    <property type="evidence" value="ECO:0007669"/>
    <property type="project" value="UniProtKB-EC"/>
</dbReference>
<protein>
    <submittedName>
        <fullName evidence="6">Undecaprenyl-phosphate mannosyltransferase</fullName>
        <ecNumber evidence="6">2.4.1.54</ecNumber>
    </submittedName>
</protein>
<feature type="compositionally biased region" description="Low complexity" evidence="4">
    <location>
        <begin position="1"/>
        <end position="12"/>
    </location>
</feature>
<feature type="region of interest" description="Disordered" evidence="4">
    <location>
        <begin position="1"/>
        <end position="26"/>
    </location>
</feature>
<dbReference type="Proteomes" id="UP000315471">
    <property type="component" value="Unassembled WGS sequence"/>
</dbReference>
<evidence type="ECO:0000256" key="3">
    <source>
        <dbReference type="ARBA" id="ARBA00022679"/>
    </source>
</evidence>
<dbReference type="GO" id="GO:0016020">
    <property type="term" value="C:membrane"/>
    <property type="evidence" value="ECO:0007669"/>
    <property type="project" value="GOC"/>
</dbReference>
<evidence type="ECO:0000313" key="6">
    <source>
        <dbReference type="EMBL" id="TWU41424.1"/>
    </source>
</evidence>
<reference evidence="6 7" key="1">
    <citation type="submission" date="2019-02" db="EMBL/GenBank/DDBJ databases">
        <title>Deep-cultivation of Planctomycetes and their phenomic and genomic characterization uncovers novel biology.</title>
        <authorList>
            <person name="Wiegand S."/>
            <person name="Jogler M."/>
            <person name="Boedeker C."/>
            <person name="Pinto D."/>
            <person name="Vollmers J."/>
            <person name="Rivas-Marin E."/>
            <person name="Kohn T."/>
            <person name="Peeters S.H."/>
            <person name="Heuer A."/>
            <person name="Rast P."/>
            <person name="Oberbeckmann S."/>
            <person name="Bunk B."/>
            <person name="Jeske O."/>
            <person name="Meyerdierks A."/>
            <person name="Storesund J.E."/>
            <person name="Kallscheuer N."/>
            <person name="Luecker S."/>
            <person name="Lage O.M."/>
            <person name="Pohl T."/>
            <person name="Merkel B.J."/>
            <person name="Hornburger P."/>
            <person name="Mueller R.-W."/>
            <person name="Bruemmer F."/>
            <person name="Labrenz M."/>
            <person name="Spormann A.M."/>
            <person name="Op Den Camp H."/>
            <person name="Overmann J."/>
            <person name="Amann R."/>
            <person name="Jetten M.S.M."/>
            <person name="Mascher T."/>
            <person name="Medema M.H."/>
            <person name="Devos D.P."/>
            <person name="Kaster A.-K."/>
            <person name="Ovreas L."/>
            <person name="Rohde M."/>
            <person name="Galperin M.Y."/>
            <person name="Jogler C."/>
        </authorList>
    </citation>
    <scope>NUCLEOTIDE SEQUENCE [LARGE SCALE GENOMIC DNA]</scope>
    <source>
        <strain evidence="6 7">Q31b</strain>
    </source>
</reference>
<accession>A0A5C6DYW4</accession>
<dbReference type="CDD" id="cd06442">
    <property type="entry name" value="DPM1_like"/>
    <property type="match status" value="1"/>
</dbReference>
<dbReference type="InterPro" id="IPR039528">
    <property type="entry name" value="DPM1-like"/>
</dbReference>
<dbReference type="EC" id="2.4.1.54" evidence="6"/>
<dbReference type="RefSeq" id="WP_231617558.1">
    <property type="nucleotide sequence ID" value="NZ_SJPY01000004.1"/>
</dbReference>
<dbReference type="InterPro" id="IPR029044">
    <property type="entry name" value="Nucleotide-diphossugar_trans"/>
</dbReference>